<dbReference type="STRING" id="487184.SAMN05216421_0138"/>
<dbReference type="AlphaFoldDB" id="A0A1H1LDE8"/>
<organism evidence="2 3">
    <name type="scientific">Halopseudomonas xinjiangensis</name>
    <dbReference type="NCBI Taxonomy" id="487184"/>
    <lineage>
        <taxon>Bacteria</taxon>
        <taxon>Pseudomonadati</taxon>
        <taxon>Pseudomonadota</taxon>
        <taxon>Gammaproteobacteria</taxon>
        <taxon>Pseudomonadales</taxon>
        <taxon>Pseudomonadaceae</taxon>
        <taxon>Halopseudomonas</taxon>
    </lineage>
</organism>
<gene>
    <name evidence="2" type="ORF">SAMN05216421_0138</name>
</gene>
<sequence>MAAANNESPMSKVSKDTEQEANTGRDAVMSAYNNLLEAKEHFKRAAGTAGLDLKNEANSRYSQGKVKAGEWNEQANSFIRERPLAAVGIAFAAGFVVSKLCTSSKK</sequence>
<evidence type="ECO:0008006" key="4">
    <source>
        <dbReference type="Google" id="ProtNLM"/>
    </source>
</evidence>
<proteinExistence type="predicted"/>
<feature type="compositionally biased region" description="Polar residues" evidence="1">
    <location>
        <begin position="1"/>
        <end position="11"/>
    </location>
</feature>
<accession>A0A1H1LDE8</accession>
<reference evidence="3" key="1">
    <citation type="submission" date="2016-10" db="EMBL/GenBank/DDBJ databases">
        <authorList>
            <person name="Varghese N."/>
            <person name="Submissions S."/>
        </authorList>
    </citation>
    <scope>NUCLEOTIDE SEQUENCE [LARGE SCALE GENOMIC DNA]</scope>
    <source>
        <strain evidence="3">NRRL B-51270</strain>
    </source>
</reference>
<keyword evidence="3" id="KW-1185">Reference proteome</keyword>
<evidence type="ECO:0000256" key="1">
    <source>
        <dbReference type="SAM" id="MobiDB-lite"/>
    </source>
</evidence>
<evidence type="ECO:0000313" key="2">
    <source>
        <dbReference type="EMBL" id="SDR72578.1"/>
    </source>
</evidence>
<feature type="region of interest" description="Disordered" evidence="1">
    <location>
        <begin position="1"/>
        <end position="26"/>
    </location>
</feature>
<dbReference type="Proteomes" id="UP000243207">
    <property type="component" value="Chromosome I"/>
</dbReference>
<protein>
    <recommendedName>
        <fullName evidence="4">DUF883 domain-containing protein</fullName>
    </recommendedName>
</protein>
<dbReference type="EMBL" id="LT629736">
    <property type="protein sequence ID" value="SDR72578.1"/>
    <property type="molecule type" value="Genomic_DNA"/>
</dbReference>
<name>A0A1H1LDE8_9GAMM</name>
<evidence type="ECO:0000313" key="3">
    <source>
        <dbReference type="Proteomes" id="UP000243207"/>
    </source>
</evidence>